<protein>
    <submittedName>
        <fullName evidence="1">Uncharacterized protein</fullName>
    </submittedName>
</protein>
<accession>A0A5C6A1P4</accession>
<sequence>MAELLQRLERPLDDSASPDSLWMVLVDGLSQRDIARRLGHSRNSVVKALQSAVQSDGMPSRRRGGDCRFRLRTDCS</sequence>
<dbReference type="InterPro" id="IPR036388">
    <property type="entry name" value="WH-like_DNA-bd_sf"/>
</dbReference>
<dbReference type="AlphaFoldDB" id="A0A5C6A1P4"/>
<keyword evidence="2" id="KW-1185">Reference proteome</keyword>
<dbReference type="Gene3D" id="1.10.10.10">
    <property type="entry name" value="Winged helix-like DNA-binding domain superfamily/Winged helix DNA-binding domain"/>
    <property type="match status" value="1"/>
</dbReference>
<comment type="caution">
    <text evidence="1">The sequence shown here is derived from an EMBL/GenBank/DDBJ whole genome shotgun (WGS) entry which is preliminary data.</text>
</comment>
<organism evidence="1 2">
    <name type="scientific">Stieleria varia</name>
    <dbReference type="NCBI Taxonomy" id="2528005"/>
    <lineage>
        <taxon>Bacteria</taxon>
        <taxon>Pseudomonadati</taxon>
        <taxon>Planctomycetota</taxon>
        <taxon>Planctomycetia</taxon>
        <taxon>Pirellulales</taxon>
        <taxon>Pirellulaceae</taxon>
        <taxon>Stieleria</taxon>
    </lineage>
</organism>
<dbReference type="RefSeq" id="WP_146522605.1">
    <property type="nucleotide sequence ID" value="NZ_CP151726.1"/>
</dbReference>
<dbReference type="Proteomes" id="UP000320176">
    <property type="component" value="Unassembled WGS sequence"/>
</dbReference>
<dbReference type="EMBL" id="SJPN01000008">
    <property type="protein sequence ID" value="TWT93772.1"/>
    <property type="molecule type" value="Genomic_DNA"/>
</dbReference>
<dbReference type="OrthoDB" id="9794372at2"/>
<gene>
    <name evidence="1" type="ORF">Pla52n_56000</name>
</gene>
<reference evidence="1 2" key="1">
    <citation type="submission" date="2019-02" db="EMBL/GenBank/DDBJ databases">
        <title>Deep-cultivation of Planctomycetes and their phenomic and genomic characterization uncovers novel biology.</title>
        <authorList>
            <person name="Wiegand S."/>
            <person name="Jogler M."/>
            <person name="Boedeker C."/>
            <person name="Pinto D."/>
            <person name="Vollmers J."/>
            <person name="Rivas-Marin E."/>
            <person name="Kohn T."/>
            <person name="Peeters S.H."/>
            <person name="Heuer A."/>
            <person name="Rast P."/>
            <person name="Oberbeckmann S."/>
            <person name="Bunk B."/>
            <person name="Jeske O."/>
            <person name="Meyerdierks A."/>
            <person name="Storesund J.E."/>
            <person name="Kallscheuer N."/>
            <person name="Luecker S."/>
            <person name="Lage O.M."/>
            <person name="Pohl T."/>
            <person name="Merkel B.J."/>
            <person name="Hornburger P."/>
            <person name="Mueller R.-W."/>
            <person name="Bruemmer F."/>
            <person name="Labrenz M."/>
            <person name="Spormann A.M."/>
            <person name="Op Den Camp H."/>
            <person name="Overmann J."/>
            <person name="Amann R."/>
            <person name="Jetten M.S.M."/>
            <person name="Mascher T."/>
            <person name="Medema M.H."/>
            <person name="Devos D.P."/>
            <person name="Kaster A.-K."/>
            <person name="Ovreas L."/>
            <person name="Rohde M."/>
            <person name="Galperin M.Y."/>
            <person name="Jogler C."/>
        </authorList>
    </citation>
    <scope>NUCLEOTIDE SEQUENCE [LARGE SCALE GENOMIC DNA]</scope>
    <source>
        <strain evidence="1 2">Pla52n</strain>
    </source>
</reference>
<name>A0A5C6A1P4_9BACT</name>
<evidence type="ECO:0000313" key="1">
    <source>
        <dbReference type="EMBL" id="TWT93772.1"/>
    </source>
</evidence>
<proteinExistence type="predicted"/>
<evidence type="ECO:0000313" key="2">
    <source>
        <dbReference type="Proteomes" id="UP000320176"/>
    </source>
</evidence>